<keyword evidence="1 4" id="KW-0812">Transmembrane</keyword>
<dbReference type="GO" id="GO:0030255">
    <property type="term" value="P:protein secretion by the type IV secretion system"/>
    <property type="evidence" value="ECO:0007669"/>
    <property type="project" value="InterPro"/>
</dbReference>
<dbReference type="EMBL" id="JAJCGD010000023">
    <property type="protein sequence ID" value="MCB6828729.1"/>
    <property type="molecule type" value="Genomic_DNA"/>
</dbReference>
<proteinExistence type="predicted"/>
<organism evidence="6 7">
    <name type="scientific">Megamonas funiformis</name>
    <dbReference type="NCBI Taxonomy" id="437897"/>
    <lineage>
        <taxon>Bacteria</taxon>
        <taxon>Bacillati</taxon>
        <taxon>Bacillota</taxon>
        <taxon>Negativicutes</taxon>
        <taxon>Selenomonadales</taxon>
        <taxon>Selenomonadaceae</taxon>
        <taxon>Megamonas</taxon>
    </lineage>
</organism>
<evidence type="ECO:0000256" key="1">
    <source>
        <dbReference type="ARBA" id="ARBA00022692"/>
    </source>
</evidence>
<feature type="transmembrane region" description="Helical" evidence="4">
    <location>
        <begin position="351"/>
        <end position="369"/>
    </location>
</feature>
<gene>
    <name evidence="6" type="ORF">LIY65_08470</name>
</gene>
<feature type="transmembrane region" description="Helical" evidence="4">
    <location>
        <begin position="148"/>
        <end position="169"/>
    </location>
</feature>
<dbReference type="AlphaFoldDB" id="A0AAW4U7G4"/>
<evidence type="ECO:0000256" key="4">
    <source>
        <dbReference type="SAM" id="Phobius"/>
    </source>
</evidence>
<dbReference type="RefSeq" id="WP_227153067.1">
    <property type="nucleotide sequence ID" value="NZ_JAJCGD010000023.1"/>
</dbReference>
<feature type="transmembrane region" description="Helical" evidence="4">
    <location>
        <begin position="56"/>
        <end position="73"/>
    </location>
</feature>
<reference evidence="6" key="1">
    <citation type="submission" date="2021-10" db="EMBL/GenBank/DDBJ databases">
        <title>Collection of gut derived symbiotic bacterial strains cultured from healthy donors.</title>
        <authorList>
            <person name="Lin H."/>
            <person name="Littmann E."/>
            <person name="Claire K."/>
            <person name="Pamer E."/>
        </authorList>
    </citation>
    <scope>NUCLEOTIDE SEQUENCE</scope>
    <source>
        <strain evidence="6">MSK.7.16</strain>
    </source>
</reference>
<keyword evidence="5" id="KW-0732">Signal</keyword>
<dbReference type="Proteomes" id="UP001198190">
    <property type="component" value="Unassembled WGS sequence"/>
</dbReference>
<dbReference type="Pfam" id="PF04610">
    <property type="entry name" value="TrbL"/>
    <property type="match status" value="1"/>
</dbReference>
<feature type="transmembrane region" description="Helical" evidence="4">
    <location>
        <begin position="283"/>
        <end position="299"/>
    </location>
</feature>
<evidence type="ECO:0000256" key="5">
    <source>
        <dbReference type="SAM" id="SignalP"/>
    </source>
</evidence>
<evidence type="ECO:0000313" key="6">
    <source>
        <dbReference type="EMBL" id="MCB6828729.1"/>
    </source>
</evidence>
<name>A0AAW4U7G4_9FIRM</name>
<feature type="transmembrane region" description="Helical" evidence="4">
    <location>
        <begin position="311"/>
        <end position="331"/>
    </location>
</feature>
<feature type="signal peptide" evidence="5">
    <location>
        <begin position="1"/>
        <end position="22"/>
    </location>
</feature>
<dbReference type="InterPro" id="IPR007688">
    <property type="entry name" value="Conjugal_tfr_TrbL/VirB6"/>
</dbReference>
<evidence type="ECO:0000256" key="3">
    <source>
        <dbReference type="ARBA" id="ARBA00023136"/>
    </source>
</evidence>
<feature type="chain" id="PRO_5043969258" evidence="5">
    <location>
        <begin position="23"/>
        <end position="558"/>
    </location>
</feature>
<feature type="transmembrane region" description="Helical" evidence="4">
    <location>
        <begin position="85"/>
        <end position="102"/>
    </location>
</feature>
<keyword evidence="3 4" id="KW-0472">Membrane</keyword>
<evidence type="ECO:0000256" key="2">
    <source>
        <dbReference type="ARBA" id="ARBA00022989"/>
    </source>
</evidence>
<accession>A0AAW4U7G4</accession>
<evidence type="ECO:0000313" key="7">
    <source>
        <dbReference type="Proteomes" id="UP001198190"/>
    </source>
</evidence>
<keyword evidence="2 4" id="KW-1133">Transmembrane helix</keyword>
<sequence>MKKRILILTLLIIVIISNVCFAASTDLSWNSVLEKFAGNVDEYGNLNTSGAVFTDILPRIIGTIMIVAAGYLFMMGEMSGTATTIMRIILATGLITNLGLYLNSNFFNVPQYSFAATAPPMPNAEDFDFISTFMNYYIWLCQRGANALYPYAISILISLSAIDIALRVALKMEDDIIKYILSVTLKIGFYIWLLANWINGIGIAHMLYTGFEQIGYIAALSPNSNVMPDSITKNAFSIIETSMDRVSAVSGFMTTLISVIMVLFTIIAVAITAVQLFLSRVEFWTIGTLILPLLALGTFKHFRFLFEKSIGAVFNAGIKVSVISFIISIVNPLLTEMITTYGNASGLKDNLAGMLQIVFGCFVIAMLVLKVPNLAQGLINGSPNLSDGDMYAPIQATNQMADKTEKGIQKISHALGNLTAASQREGGRQARGIPGFAGTAKQMAGQISNGQYKGAMQSGGNYLSGVAGTFANRMKMAMEGTFKSPYHDAIEKAKNRQSQINRNNAWSEIYGAQNNNPIAKQTVQDRIEQKSKEGIKANILNRASKDINKQDNKINKKK</sequence>
<comment type="caution">
    <text evidence="6">The sequence shown here is derived from an EMBL/GenBank/DDBJ whole genome shotgun (WGS) entry which is preliminary data.</text>
</comment>
<protein>
    <submittedName>
        <fullName evidence="6">Type IV secretion system protein</fullName>
    </submittedName>
</protein>
<feature type="transmembrane region" description="Helical" evidence="4">
    <location>
        <begin position="252"/>
        <end position="277"/>
    </location>
</feature>